<feature type="transmembrane region" description="Helical" evidence="1">
    <location>
        <begin position="110"/>
        <end position="130"/>
    </location>
</feature>
<keyword evidence="3" id="KW-1185">Reference proteome</keyword>
<name>A0A7M2SR99_9ACTN</name>
<dbReference type="Proteomes" id="UP000594205">
    <property type="component" value="Chromosome"/>
</dbReference>
<dbReference type="AlphaFoldDB" id="A0A7M2SR99"/>
<keyword evidence="1" id="KW-0472">Membrane</keyword>
<dbReference type="EMBL" id="CP063373">
    <property type="protein sequence ID" value="QOV38782.1"/>
    <property type="molecule type" value="Genomic_DNA"/>
</dbReference>
<evidence type="ECO:0000256" key="1">
    <source>
        <dbReference type="SAM" id="Phobius"/>
    </source>
</evidence>
<feature type="transmembrane region" description="Helical" evidence="1">
    <location>
        <begin position="85"/>
        <end position="104"/>
    </location>
</feature>
<reference evidence="2 3" key="1">
    <citation type="submission" date="2020-10" db="EMBL/GenBank/DDBJ databases">
        <title>Streptomyces ferrugineus complate genome analysis.</title>
        <authorList>
            <person name="Anwar N."/>
        </authorList>
    </citation>
    <scope>NUCLEOTIDE SEQUENCE [LARGE SCALE GENOMIC DNA]</scope>
    <source>
        <strain evidence="2 3">CCTCC AA2014009</strain>
    </source>
</reference>
<sequence length="161" mass="17423">MTIENSSAVPAPRDNDPLVSAGLEIAMKWGQALGSPEQLKIALEALEPQLQREHQIRMKQLDMQAVKAEHEARDKRDKRQHRFKTVSLIVGAVLSVAMLGAGVYVAKDAWWLATLLCGPSLIGMALVIILRRHDSAAIKAVADAARRSTSAAGQTLTPPLS</sequence>
<evidence type="ECO:0000313" key="2">
    <source>
        <dbReference type="EMBL" id="QOV38782.1"/>
    </source>
</evidence>
<keyword evidence="1" id="KW-1133">Transmembrane helix</keyword>
<dbReference type="RefSeq" id="WP_194046909.1">
    <property type="nucleotide sequence ID" value="NZ_CP063373.1"/>
</dbReference>
<protein>
    <recommendedName>
        <fullName evidence="4">DUF2335 domain-containing protein</fullName>
    </recommendedName>
</protein>
<evidence type="ECO:0008006" key="4">
    <source>
        <dbReference type="Google" id="ProtNLM"/>
    </source>
</evidence>
<gene>
    <name evidence="2" type="ORF">IM697_10610</name>
</gene>
<proteinExistence type="predicted"/>
<evidence type="ECO:0000313" key="3">
    <source>
        <dbReference type="Proteomes" id="UP000594205"/>
    </source>
</evidence>
<dbReference type="KEGG" id="sfeu:IM697_10610"/>
<organism evidence="2 3">
    <name type="scientific">Streptomyces ferrugineus</name>
    <dbReference type="NCBI Taxonomy" id="1413221"/>
    <lineage>
        <taxon>Bacteria</taxon>
        <taxon>Bacillati</taxon>
        <taxon>Actinomycetota</taxon>
        <taxon>Actinomycetes</taxon>
        <taxon>Kitasatosporales</taxon>
        <taxon>Streptomycetaceae</taxon>
        <taxon>Streptomyces</taxon>
    </lineage>
</organism>
<accession>A0A7M2SR99</accession>
<keyword evidence="1" id="KW-0812">Transmembrane</keyword>